<accession>A0AAV1K254</accession>
<comment type="caution">
    <text evidence="2">The sequence shown here is derived from an EMBL/GenBank/DDBJ whole genome shotgun (WGS) entry which is preliminary data.</text>
</comment>
<name>A0AAV1K254_9NEOP</name>
<dbReference type="EMBL" id="CAVLEF010000279">
    <property type="protein sequence ID" value="CAK1554951.1"/>
    <property type="molecule type" value="Genomic_DNA"/>
</dbReference>
<evidence type="ECO:0000313" key="2">
    <source>
        <dbReference type="EMBL" id="CAK1554951.1"/>
    </source>
</evidence>
<proteinExistence type="predicted"/>
<keyword evidence="3" id="KW-1185">Reference proteome</keyword>
<dbReference type="Proteomes" id="UP001497472">
    <property type="component" value="Unassembled WGS sequence"/>
</dbReference>
<dbReference type="SUPFAM" id="SSF56219">
    <property type="entry name" value="DNase I-like"/>
    <property type="match status" value="1"/>
</dbReference>
<organism evidence="2 3">
    <name type="scientific">Leptosia nina</name>
    <dbReference type="NCBI Taxonomy" id="320188"/>
    <lineage>
        <taxon>Eukaryota</taxon>
        <taxon>Metazoa</taxon>
        <taxon>Ecdysozoa</taxon>
        <taxon>Arthropoda</taxon>
        <taxon>Hexapoda</taxon>
        <taxon>Insecta</taxon>
        <taxon>Pterygota</taxon>
        <taxon>Neoptera</taxon>
        <taxon>Endopterygota</taxon>
        <taxon>Lepidoptera</taxon>
        <taxon>Glossata</taxon>
        <taxon>Ditrysia</taxon>
        <taxon>Papilionoidea</taxon>
        <taxon>Pieridae</taxon>
        <taxon>Pierinae</taxon>
        <taxon>Leptosia</taxon>
    </lineage>
</organism>
<sequence length="68" mass="8052">MKPKVKETGPIPSKRPGKNKDNEFRLCTWNVRTLNRPGALKILIEQLIPYQLDILALQEIRWKRMHTK</sequence>
<protein>
    <recommendedName>
        <fullName evidence="4">Endonuclease/exonuclease/phosphatase domain-containing protein</fullName>
    </recommendedName>
</protein>
<evidence type="ECO:0000256" key="1">
    <source>
        <dbReference type="SAM" id="MobiDB-lite"/>
    </source>
</evidence>
<feature type="region of interest" description="Disordered" evidence="1">
    <location>
        <begin position="1"/>
        <end position="21"/>
    </location>
</feature>
<dbReference type="AlphaFoldDB" id="A0AAV1K254"/>
<dbReference type="Gene3D" id="3.60.10.10">
    <property type="entry name" value="Endonuclease/exonuclease/phosphatase"/>
    <property type="match status" value="1"/>
</dbReference>
<evidence type="ECO:0000313" key="3">
    <source>
        <dbReference type="Proteomes" id="UP001497472"/>
    </source>
</evidence>
<dbReference type="InterPro" id="IPR036691">
    <property type="entry name" value="Endo/exonu/phosph_ase_sf"/>
</dbReference>
<reference evidence="2 3" key="1">
    <citation type="submission" date="2023-11" db="EMBL/GenBank/DDBJ databases">
        <authorList>
            <person name="Okamura Y."/>
        </authorList>
    </citation>
    <scope>NUCLEOTIDE SEQUENCE [LARGE SCALE GENOMIC DNA]</scope>
</reference>
<evidence type="ECO:0008006" key="4">
    <source>
        <dbReference type="Google" id="ProtNLM"/>
    </source>
</evidence>
<gene>
    <name evidence="2" type="ORF">LNINA_LOCUS13803</name>
</gene>